<feature type="region of interest" description="Disordered" evidence="1">
    <location>
        <begin position="407"/>
        <end position="426"/>
    </location>
</feature>
<evidence type="ECO:0000313" key="3">
    <source>
        <dbReference type="Proteomes" id="UP000008065"/>
    </source>
</evidence>
<feature type="compositionally biased region" description="Pro residues" evidence="1">
    <location>
        <begin position="181"/>
        <end position="201"/>
    </location>
</feature>
<dbReference type="Proteomes" id="UP000008065">
    <property type="component" value="Unassembled WGS sequence"/>
</dbReference>
<sequence>MSTRENTKSYHSPVVWVASTNNLSTAGSGRTHVASRSTMATSAIKLSDYEDESVYNDDGVNGGLPSSSRGGSLMEGRTALSPPPPPIPPRARSRSRSAPKEAAPAPPPAAEAFPFAPENPVLPAPTPITTTAASVLLSPFPPRPKSIRTGVGTGPVKLRDRQNSGDEAMGVGYAVSYNSAIPPPPPVRAAPPAPKWAPPTIPGYKDDAKPLSSPGFKLDDPPPSGAAAAAAANKGKTGSNNRNNRLSIFPRPSPSPTPSTQGWSSSPLSSPSTPPVPTVPTDRLEASEHESQHKRGGSGGTAEEEAEEENEKRGRPLQKRQQQPQTRARGSSVTGRSPIPAPTLEAWLKRGMSSTRVPVRRGTETETGIAGPGASPPSLPRSASTSNLAAVRRQSYTARLREQVQQRYMLDADDGGRGEDWPIRQS</sequence>
<evidence type="ECO:0000313" key="2">
    <source>
        <dbReference type="EMBL" id="EGO56688.1"/>
    </source>
</evidence>
<name>F8MQQ8_NEUT8</name>
<dbReference type="KEGG" id="nte:NEUTE1DRAFT117446"/>
<organism evidence="2 3">
    <name type="scientific">Neurospora tetrasperma (strain FGSC 2508 / ATCC MYA-4615 / P0657)</name>
    <dbReference type="NCBI Taxonomy" id="510951"/>
    <lineage>
        <taxon>Eukaryota</taxon>
        <taxon>Fungi</taxon>
        <taxon>Dikarya</taxon>
        <taxon>Ascomycota</taxon>
        <taxon>Pezizomycotina</taxon>
        <taxon>Sordariomycetes</taxon>
        <taxon>Sordariomycetidae</taxon>
        <taxon>Sordariales</taxon>
        <taxon>Sordariaceae</taxon>
        <taxon>Neurospora</taxon>
    </lineage>
</organism>
<dbReference type="HOGENOM" id="CLU_687147_0_0_1"/>
<keyword evidence="3" id="KW-1185">Reference proteome</keyword>
<dbReference type="AlphaFoldDB" id="F8MQQ8"/>
<reference evidence="3" key="1">
    <citation type="journal article" date="2011" name="Genetics">
        <title>Massive changes in genome architecture accompany the transition to self-fertility in the filamentous fungus Neurospora tetrasperma.</title>
        <authorList>
            <person name="Ellison C.E."/>
            <person name="Stajich J.E."/>
            <person name="Jacobson D.J."/>
            <person name="Natvig D.O."/>
            <person name="Lapidus A."/>
            <person name="Foster B."/>
            <person name="Aerts A."/>
            <person name="Riley R."/>
            <person name="Lindquist E.A."/>
            <person name="Grigoriev I.V."/>
            <person name="Taylor J.W."/>
        </authorList>
    </citation>
    <scope>NUCLEOTIDE SEQUENCE [LARGE SCALE GENOMIC DNA]</scope>
    <source>
        <strain evidence="3">FGSC 2508 / P0657</strain>
    </source>
</reference>
<protein>
    <submittedName>
        <fullName evidence="2">Uncharacterized protein</fullName>
    </submittedName>
</protein>
<feature type="compositionally biased region" description="Basic and acidic residues" evidence="1">
    <location>
        <begin position="282"/>
        <end position="293"/>
    </location>
</feature>
<feature type="compositionally biased region" description="Polar residues" evidence="1">
    <location>
        <begin position="236"/>
        <end position="246"/>
    </location>
</feature>
<evidence type="ECO:0000256" key="1">
    <source>
        <dbReference type="SAM" id="MobiDB-lite"/>
    </source>
</evidence>
<feature type="compositionally biased region" description="Basic and acidic residues" evidence="1">
    <location>
        <begin position="414"/>
        <end position="426"/>
    </location>
</feature>
<feature type="compositionally biased region" description="Low complexity" evidence="1">
    <location>
        <begin position="63"/>
        <end position="72"/>
    </location>
</feature>
<feature type="compositionally biased region" description="Polar residues" evidence="1">
    <location>
        <begin position="319"/>
        <end position="335"/>
    </location>
</feature>
<dbReference type="GeneID" id="20823295"/>
<feature type="compositionally biased region" description="Low complexity" evidence="1">
    <location>
        <begin position="258"/>
        <end position="271"/>
    </location>
</feature>
<dbReference type="RefSeq" id="XP_009852263.1">
    <property type="nucleotide sequence ID" value="XM_009853961.1"/>
</dbReference>
<dbReference type="EMBL" id="GL891305">
    <property type="protein sequence ID" value="EGO56688.1"/>
    <property type="molecule type" value="Genomic_DNA"/>
</dbReference>
<feature type="region of interest" description="Disordered" evidence="1">
    <location>
        <begin position="46"/>
        <end position="165"/>
    </location>
</feature>
<feature type="region of interest" description="Disordered" evidence="1">
    <location>
        <begin position="179"/>
        <end position="390"/>
    </location>
</feature>
<dbReference type="OrthoDB" id="4590190at2759"/>
<dbReference type="VEuPathDB" id="FungiDB:NEUTE1DRAFT_117446"/>
<proteinExistence type="predicted"/>
<accession>F8MQQ8</accession>
<gene>
    <name evidence="2" type="ORF">NEUTE1DRAFT_117446</name>
</gene>